<feature type="transmembrane region" description="Helical" evidence="1">
    <location>
        <begin position="103"/>
        <end position="122"/>
    </location>
</feature>
<keyword evidence="1" id="KW-0812">Transmembrane</keyword>
<dbReference type="RefSeq" id="WP_111530385.1">
    <property type="nucleotide sequence ID" value="NZ_JBHRSG010000003.1"/>
</dbReference>
<evidence type="ECO:0000259" key="2">
    <source>
        <dbReference type="Pfam" id="PF01478"/>
    </source>
</evidence>
<evidence type="ECO:0000313" key="3">
    <source>
        <dbReference type="EMBL" id="RAK51823.1"/>
    </source>
</evidence>
<gene>
    <name evidence="3" type="ORF">DJ017_18575</name>
</gene>
<dbReference type="AlphaFoldDB" id="A0A328AAP2"/>
<dbReference type="GO" id="GO:0016020">
    <property type="term" value="C:membrane"/>
    <property type="evidence" value="ECO:0007669"/>
    <property type="project" value="InterPro"/>
</dbReference>
<feature type="transmembrane region" description="Helical" evidence="1">
    <location>
        <begin position="39"/>
        <end position="57"/>
    </location>
</feature>
<organism evidence="3 4">
    <name type="scientific">Phenylobacterium soli</name>
    <dbReference type="NCBI Taxonomy" id="2170551"/>
    <lineage>
        <taxon>Bacteria</taxon>
        <taxon>Pseudomonadati</taxon>
        <taxon>Pseudomonadota</taxon>
        <taxon>Alphaproteobacteria</taxon>
        <taxon>Caulobacterales</taxon>
        <taxon>Caulobacteraceae</taxon>
        <taxon>Phenylobacterium</taxon>
    </lineage>
</organism>
<feature type="transmembrane region" description="Helical" evidence="1">
    <location>
        <begin position="64"/>
        <end position="83"/>
    </location>
</feature>
<sequence length="162" mass="16355">MPTLHDAPALAGFATAALGLGWAALSDVTRYEIPNRACGLVAAGFAVAALGAPLAWWGPGLATGLAVFGFGVLLFSRGLLGGGDVKLAAAVALWAGPGRFTDFAAATALTGVALALVMLSPLRRRLPAPPQAVAHDFRQPMPFGAPLAAGGLWAALLQLPIH</sequence>
<name>A0A328AAP2_9CAUL</name>
<dbReference type="EMBL" id="QFYQ01000002">
    <property type="protein sequence ID" value="RAK51823.1"/>
    <property type="molecule type" value="Genomic_DNA"/>
</dbReference>
<accession>A0A328AAP2</accession>
<dbReference type="Proteomes" id="UP000249254">
    <property type="component" value="Unassembled WGS sequence"/>
</dbReference>
<evidence type="ECO:0000313" key="4">
    <source>
        <dbReference type="Proteomes" id="UP000249254"/>
    </source>
</evidence>
<feature type="transmembrane region" description="Helical" evidence="1">
    <location>
        <begin position="143"/>
        <end position="161"/>
    </location>
</feature>
<proteinExistence type="predicted"/>
<dbReference type="InterPro" id="IPR000045">
    <property type="entry name" value="Prepilin_IV_endopep_pep"/>
</dbReference>
<feature type="domain" description="Prepilin type IV endopeptidase peptidase" evidence="2">
    <location>
        <begin position="17"/>
        <end position="116"/>
    </location>
</feature>
<reference evidence="4" key="1">
    <citation type="submission" date="2018-05" db="EMBL/GenBank/DDBJ databases">
        <authorList>
            <person name="Li X."/>
        </authorList>
    </citation>
    <scope>NUCLEOTIDE SEQUENCE [LARGE SCALE GENOMIC DNA]</scope>
    <source>
        <strain evidence="4">LX32</strain>
    </source>
</reference>
<comment type="caution">
    <text evidence="3">The sequence shown here is derived from an EMBL/GenBank/DDBJ whole genome shotgun (WGS) entry which is preliminary data.</text>
</comment>
<keyword evidence="1" id="KW-0472">Membrane</keyword>
<evidence type="ECO:0000256" key="1">
    <source>
        <dbReference type="SAM" id="Phobius"/>
    </source>
</evidence>
<dbReference type="OrthoDB" id="5329005at2"/>
<dbReference type="Gene3D" id="1.20.120.1220">
    <property type="match status" value="1"/>
</dbReference>
<keyword evidence="1" id="KW-1133">Transmembrane helix</keyword>
<dbReference type="Pfam" id="PF01478">
    <property type="entry name" value="Peptidase_A24"/>
    <property type="match status" value="1"/>
</dbReference>
<dbReference type="GO" id="GO:0004190">
    <property type="term" value="F:aspartic-type endopeptidase activity"/>
    <property type="evidence" value="ECO:0007669"/>
    <property type="project" value="InterPro"/>
</dbReference>
<keyword evidence="4" id="KW-1185">Reference proteome</keyword>
<protein>
    <recommendedName>
        <fullName evidence="2">Prepilin type IV endopeptidase peptidase domain-containing protein</fullName>
    </recommendedName>
</protein>